<evidence type="ECO:0000313" key="3">
    <source>
        <dbReference type="Proteomes" id="UP000474967"/>
    </source>
</evidence>
<name>A0A6L9XWM3_9MICO</name>
<sequence>MTQQRRTWTRVVPLAATVAAGALVLAGCSGSATATGPEPQTISFAFGATNDQDKVAYSSLATAYEKAHKGVTVTPQNLPAQSYPTAIATRVQGGNAPDTFQSEGGTGQSYSIIPFAKAGLLLQLTDPAISAALPPSQKELWTYNGKTYGVPLGTNANGVIYSDELAKSIGVNIDASTSLDGIIAQCAAARAKGKTVYGLAGATAANNAFLALGLATSTVYGHDKNWNEKRNAGKTTFAGTQGWVDALTEIKKLNAAGCFQDGAAGAGFDALTNGASQGKILGFFAPSNAAKEIMDAAGGHVKLVILPIAAPDGTKTYLSVSADQSVSASAKTKSPKLTQDFLKYVLSKDGQETYAKAVGTIPVTATASTTLLPQFDTVKDLISSGTVRGFPSTDWTKAKVYNDLGNGVQGILTGQMTVKQVLEQMDADWG</sequence>
<reference evidence="2 3" key="1">
    <citation type="journal article" date="2014" name="J. Microbiol.">
        <title>Diaminobutyricibacter tongyongensis gen. nov., sp. nov. and Homoserinibacter gongjuensis gen. nov., sp. nov. belong to the family Microbacteriaceae.</title>
        <authorList>
            <person name="Kim S.J."/>
            <person name="Ahn J.H."/>
            <person name="Weon H.Y."/>
            <person name="Hamada M."/>
            <person name="Suzuki K."/>
            <person name="Kwon S.W."/>
        </authorList>
    </citation>
    <scope>NUCLEOTIDE SEQUENCE [LARGE SCALE GENOMIC DNA]</scope>
    <source>
        <strain evidence="2 3">NBRC 108724</strain>
    </source>
</reference>
<keyword evidence="3" id="KW-1185">Reference proteome</keyword>
<evidence type="ECO:0000256" key="1">
    <source>
        <dbReference type="SAM" id="SignalP"/>
    </source>
</evidence>
<dbReference type="RefSeq" id="WP_163288866.1">
    <property type="nucleotide sequence ID" value="NZ_JAAGWY010000001.1"/>
</dbReference>
<dbReference type="Pfam" id="PF13416">
    <property type="entry name" value="SBP_bac_8"/>
    <property type="match status" value="1"/>
</dbReference>
<dbReference type="EMBL" id="JAAGWY010000001">
    <property type="protein sequence ID" value="NEN05686.1"/>
    <property type="molecule type" value="Genomic_DNA"/>
</dbReference>
<dbReference type="PANTHER" id="PTHR43649:SF14">
    <property type="entry name" value="BLR3389 PROTEIN"/>
    <property type="match status" value="1"/>
</dbReference>
<comment type="caution">
    <text evidence="2">The sequence shown here is derived from an EMBL/GenBank/DDBJ whole genome shotgun (WGS) entry which is preliminary data.</text>
</comment>
<feature type="chain" id="PRO_5038799894" evidence="1">
    <location>
        <begin position="35"/>
        <end position="430"/>
    </location>
</feature>
<gene>
    <name evidence="2" type="ORF">G3T36_07355</name>
</gene>
<feature type="signal peptide" evidence="1">
    <location>
        <begin position="1"/>
        <end position="34"/>
    </location>
</feature>
<accession>A0A6L9XWM3</accession>
<dbReference type="PANTHER" id="PTHR43649">
    <property type="entry name" value="ARABINOSE-BINDING PROTEIN-RELATED"/>
    <property type="match status" value="1"/>
</dbReference>
<proteinExistence type="predicted"/>
<keyword evidence="1" id="KW-0732">Signal</keyword>
<dbReference type="InterPro" id="IPR006059">
    <property type="entry name" value="SBP"/>
</dbReference>
<protein>
    <submittedName>
        <fullName evidence="2">Carbohydrate ABC transporter substrate-binding protein</fullName>
    </submittedName>
</protein>
<dbReference type="PROSITE" id="PS51257">
    <property type="entry name" value="PROKAR_LIPOPROTEIN"/>
    <property type="match status" value="1"/>
</dbReference>
<evidence type="ECO:0000313" key="2">
    <source>
        <dbReference type="EMBL" id="NEN05686.1"/>
    </source>
</evidence>
<dbReference type="SUPFAM" id="SSF53850">
    <property type="entry name" value="Periplasmic binding protein-like II"/>
    <property type="match status" value="1"/>
</dbReference>
<dbReference type="InterPro" id="IPR050490">
    <property type="entry name" value="Bact_solute-bd_prot1"/>
</dbReference>
<dbReference type="AlphaFoldDB" id="A0A6L9XWM3"/>
<organism evidence="2 3">
    <name type="scientific">Leifsonia tongyongensis</name>
    <dbReference type="NCBI Taxonomy" id="1268043"/>
    <lineage>
        <taxon>Bacteria</taxon>
        <taxon>Bacillati</taxon>
        <taxon>Actinomycetota</taxon>
        <taxon>Actinomycetes</taxon>
        <taxon>Micrococcales</taxon>
        <taxon>Microbacteriaceae</taxon>
        <taxon>Leifsonia</taxon>
    </lineage>
</organism>
<dbReference type="Gene3D" id="3.40.190.10">
    <property type="entry name" value="Periplasmic binding protein-like II"/>
    <property type="match status" value="2"/>
</dbReference>
<dbReference type="Proteomes" id="UP000474967">
    <property type="component" value="Unassembled WGS sequence"/>
</dbReference>